<dbReference type="Proteomes" id="UP000053091">
    <property type="component" value="Unassembled WGS sequence"/>
</dbReference>
<feature type="domain" description="PASTA" evidence="2">
    <location>
        <begin position="109"/>
        <end position="179"/>
    </location>
</feature>
<keyword evidence="1" id="KW-1133">Transmembrane helix</keyword>
<accession>A0A0S7BXF6</accession>
<dbReference type="RefSeq" id="WP_062039448.1">
    <property type="nucleotide sequence ID" value="NZ_DF968182.1"/>
</dbReference>
<keyword evidence="1" id="KW-0812">Transmembrane</keyword>
<dbReference type="Gene3D" id="3.30.10.20">
    <property type="match status" value="3"/>
</dbReference>
<protein>
    <submittedName>
        <fullName evidence="3">Protein containing PASTA domain, binds beta-lactams</fullName>
    </submittedName>
</protein>
<dbReference type="OrthoDB" id="9803895at2"/>
<keyword evidence="4" id="KW-1185">Reference proteome</keyword>
<gene>
    <name evidence="3" type="ORF">TBC1_111038</name>
</gene>
<evidence type="ECO:0000313" key="3">
    <source>
        <dbReference type="EMBL" id="GAP42898.1"/>
    </source>
</evidence>
<dbReference type="STRING" id="1678841.TBC1_111038"/>
<dbReference type="Pfam" id="PF03793">
    <property type="entry name" value="PASTA"/>
    <property type="match status" value="2"/>
</dbReference>
<name>A0A0S7BXF6_9BACT</name>
<reference evidence="3" key="1">
    <citation type="journal article" date="2015" name="Genome Announc.">
        <title>Draft Genome Sequence of Bacteroidales Strain TBC1, a Novel Isolate from a Methanogenic Wastewater Treatment System.</title>
        <authorList>
            <person name="Tourlousse D.M."/>
            <person name="Matsuura N."/>
            <person name="Sun L."/>
            <person name="Toyonaga M."/>
            <person name="Kuroda K."/>
            <person name="Ohashi A."/>
            <person name="Cruz R."/>
            <person name="Yamaguchi T."/>
            <person name="Sekiguchi Y."/>
        </authorList>
    </citation>
    <scope>NUCLEOTIDE SEQUENCE [LARGE SCALE GENOMIC DNA]</scope>
    <source>
        <strain evidence="3">TBC1</strain>
    </source>
</reference>
<feature type="transmembrane region" description="Helical" evidence="1">
    <location>
        <begin position="12"/>
        <end position="34"/>
    </location>
</feature>
<dbReference type="AlphaFoldDB" id="A0A0S7BXF6"/>
<organism evidence="3">
    <name type="scientific">Lentimicrobium saccharophilum</name>
    <dbReference type="NCBI Taxonomy" id="1678841"/>
    <lineage>
        <taxon>Bacteria</taxon>
        <taxon>Pseudomonadati</taxon>
        <taxon>Bacteroidota</taxon>
        <taxon>Bacteroidia</taxon>
        <taxon>Bacteroidales</taxon>
        <taxon>Lentimicrobiaceae</taxon>
        <taxon>Lentimicrobium</taxon>
    </lineage>
</organism>
<keyword evidence="1" id="KW-0472">Membrane</keyword>
<evidence type="ECO:0000256" key="1">
    <source>
        <dbReference type="SAM" id="Phobius"/>
    </source>
</evidence>
<dbReference type="SMART" id="SM00740">
    <property type="entry name" value="PASTA"/>
    <property type="match status" value="3"/>
</dbReference>
<dbReference type="CDD" id="cd06577">
    <property type="entry name" value="PASTA_pknB"/>
    <property type="match status" value="3"/>
</dbReference>
<dbReference type="EMBL" id="DF968182">
    <property type="protein sequence ID" value="GAP42898.1"/>
    <property type="molecule type" value="Genomic_DNA"/>
</dbReference>
<feature type="domain" description="PASTA" evidence="2">
    <location>
        <begin position="41"/>
        <end position="107"/>
    </location>
</feature>
<evidence type="ECO:0000259" key="2">
    <source>
        <dbReference type="PROSITE" id="PS51178"/>
    </source>
</evidence>
<sequence>MNFFEFIQTRVFVRHFILSVVLTILIVSLVLWALKWYTHHGESIAVPSLVGLTPDQISQLETISDFEVIIVDSVFDSKMPKGSVIIQDPLPGSNVKRHRKIYLTTVAVMPEKVSMPDLVDLSLRQATATLETYGLKLGNISYVPDIAANAVLGQYYRGSTIDPGFEILKGSVIELRVGQSVGGTRFQVPFLIGKTRQEALQLLKNKYLGPGEEVFEDNADPETARVYTQTPSYVRGLLLNAGQTVSLVFRDPDKFDFDAYLQTMGADTLEVVNDSIF</sequence>
<proteinExistence type="predicted"/>
<evidence type="ECO:0000313" key="4">
    <source>
        <dbReference type="Proteomes" id="UP000053091"/>
    </source>
</evidence>
<dbReference type="PROSITE" id="PS51178">
    <property type="entry name" value="PASTA"/>
    <property type="match status" value="2"/>
</dbReference>
<dbReference type="InterPro" id="IPR005543">
    <property type="entry name" value="PASTA_dom"/>
</dbReference>